<dbReference type="AlphaFoldDB" id="A0AAV2RIP0"/>
<organism evidence="13 14">
    <name type="scientific">Meganyctiphanes norvegica</name>
    <name type="common">Northern krill</name>
    <name type="synonym">Thysanopoda norvegica</name>
    <dbReference type="NCBI Taxonomy" id="48144"/>
    <lineage>
        <taxon>Eukaryota</taxon>
        <taxon>Metazoa</taxon>
        <taxon>Ecdysozoa</taxon>
        <taxon>Arthropoda</taxon>
        <taxon>Crustacea</taxon>
        <taxon>Multicrustacea</taxon>
        <taxon>Malacostraca</taxon>
        <taxon>Eumalacostraca</taxon>
        <taxon>Eucarida</taxon>
        <taxon>Euphausiacea</taxon>
        <taxon>Euphausiidae</taxon>
        <taxon>Meganyctiphanes</taxon>
    </lineage>
</organism>
<dbReference type="GO" id="GO:0008757">
    <property type="term" value="F:S-adenosylmethionine-dependent methyltransferase activity"/>
    <property type="evidence" value="ECO:0007669"/>
    <property type="project" value="UniProtKB-ARBA"/>
</dbReference>
<dbReference type="InterPro" id="IPR044421">
    <property type="entry name" value="SMYD4_SET"/>
</dbReference>
<dbReference type="SUPFAM" id="SSF144232">
    <property type="entry name" value="HIT/MYND zinc finger-like"/>
    <property type="match status" value="1"/>
</dbReference>
<dbReference type="GO" id="GO:0042826">
    <property type="term" value="F:histone deacetylase binding"/>
    <property type="evidence" value="ECO:0007669"/>
    <property type="project" value="TreeGrafter"/>
</dbReference>
<keyword evidence="3" id="KW-0949">S-adenosyl-L-methionine</keyword>
<feature type="domain" description="SET" evidence="11">
    <location>
        <begin position="278"/>
        <end position="587"/>
    </location>
</feature>
<dbReference type="InterPro" id="IPR001214">
    <property type="entry name" value="SET_dom"/>
</dbReference>
<evidence type="ECO:0000259" key="11">
    <source>
        <dbReference type="PROSITE" id="PS50280"/>
    </source>
</evidence>
<dbReference type="InterPro" id="IPR002893">
    <property type="entry name" value="Znf_MYND"/>
</dbReference>
<dbReference type="PANTHER" id="PTHR46165:SF6">
    <property type="entry name" value="SET AND MYND DOMAIN-CONTAINING PROTEIN 4-LIKE PROTEIN"/>
    <property type="match status" value="1"/>
</dbReference>
<evidence type="ECO:0000256" key="9">
    <source>
        <dbReference type="ARBA" id="ARBA00093680"/>
    </source>
</evidence>
<dbReference type="Pfam" id="PF00856">
    <property type="entry name" value="SET"/>
    <property type="match status" value="1"/>
</dbReference>
<keyword evidence="1" id="KW-0489">Methyltransferase</keyword>
<evidence type="ECO:0000313" key="14">
    <source>
        <dbReference type="Proteomes" id="UP001497623"/>
    </source>
</evidence>
<comment type="caution">
    <text evidence="13">The sequence shown here is derived from an EMBL/GenBank/DDBJ whole genome shotgun (WGS) entry which is preliminary data.</text>
</comment>
<dbReference type="Gene3D" id="6.10.140.2220">
    <property type="match status" value="1"/>
</dbReference>
<dbReference type="GO" id="GO:0008276">
    <property type="term" value="F:protein methyltransferase activity"/>
    <property type="evidence" value="ECO:0007669"/>
    <property type="project" value="UniProtKB-ARBA"/>
</dbReference>
<evidence type="ECO:0000256" key="2">
    <source>
        <dbReference type="ARBA" id="ARBA00022679"/>
    </source>
</evidence>
<dbReference type="GO" id="GO:0008170">
    <property type="term" value="F:N-methyltransferase activity"/>
    <property type="evidence" value="ECO:0007669"/>
    <property type="project" value="UniProtKB-ARBA"/>
</dbReference>
<evidence type="ECO:0000256" key="10">
    <source>
        <dbReference type="PROSITE-ProRule" id="PRU00134"/>
    </source>
</evidence>
<keyword evidence="2" id="KW-0808">Transferase</keyword>
<gene>
    <name evidence="13" type="ORF">MNOR_LOCUS24599</name>
</gene>
<dbReference type="GO" id="GO:0005634">
    <property type="term" value="C:nucleus"/>
    <property type="evidence" value="ECO:0007669"/>
    <property type="project" value="TreeGrafter"/>
</dbReference>
<evidence type="ECO:0000256" key="7">
    <source>
        <dbReference type="ARBA" id="ARBA00093423"/>
    </source>
</evidence>
<evidence type="ECO:0000313" key="13">
    <source>
        <dbReference type="EMBL" id="CAL4124554.1"/>
    </source>
</evidence>
<dbReference type="PANTHER" id="PTHR46165">
    <property type="entry name" value="SET AND MYND DOMAIN-CONTAINING PROTEIN 4"/>
    <property type="match status" value="1"/>
</dbReference>
<proteinExistence type="predicted"/>
<dbReference type="Gene3D" id="2.170.270.10">
    <property type="entry name" value="SET domain"/>
    <property type="match status" value="1"/>
</dbReference>
<dbReference type="SUPFAM" id="SSF82199">
    <property type="entry name" value="SET domain"/>
    <property type="match status" value="1"/>
</dbReference>
<evidence type="ECO:0000259" key="12">
    <source>
        <dbReference type="PROSITE" id="PS50865"/>
    </source>
</evidence>
<dbReference type="GO" id="GO:0032259">
    <property type="term" value="P:methylation"/>
    <property type="evidence" value="ECO:0007669"/>
    <property type="project" value="UniProtKB-KW"/>
</dbReference>
<protein>
    <recommendedName>
        <fullName evidence="8">Protein-lysine N-methyltransferase SMYD4</fullName>
    </recommendedName>
    <alternativeName>
        <fullName evidence="9">SET and MYND domain-containing protein 4</fullName>
    </alternativeName>
</protein>
<name>A0AAV2RIP0_MEGNR</name>
<sequence length="736" mass="83036">MDLLPALKAALEQQAQEESAKHASSSPQLASVEHGEKNHIPFKVVYDAMCNRIRATNILDDVMKDFQGLKSDLERVKYVSKMNEIVNLCVSENFTQKSLDDALSYEKVYDQLIPSEASAAKALDVIKKSIQKTPTNENSSLATRYMKRGWAFLLLEQFPEASSDAKYSLTFNAPEETLWNSYEILGHCCSRQKDFKNAETYFMKSLENLRKSNVSNDVKAVATQRIVMVFKTVKGKKNKSKKKIEPPESNSVSFGCGLATGPQAPTYGNHETFITATSAIDIVVTKAKGRMAIAKKDIKPGDLIIVDSPYVTSLNFDLCSSHCHHCHKRCNLPFPCNSCAKVVYCSASCRDTAWETLHKIECPVLNNLECPVMGKLAPISFRILVKITWSNLQNLRPKILDIIEEEKPTHEEIEFIDTSNPKSDSTQVLVMENLSITDGEKFKWPGKYKPDDFMAVFNLVTNSSKRSFGDMFKRTIMAIYIAQCLRAGGYFPSQDISEEDMLFVSSLVLRFSQSASCNAYEISEFDAIERNLNGSSMNEIGGAIYPTISFVNHGCVPNTVRYCIGTRCILRAIRTIPKGTEVYDNYGYHYHSINAQTRLEGLRTQYKFECECDACMNTWPLYPHSKENFLTLRCPGPNCGTPCSFSYNRKYECNICGNKQEYTLLCKEVEKQMEEYSKAVSQLVGGKSLSALPTLLNHQRFLDHCSILPNKHCTDVLEAIKHCYHYQGNTYIRNST</sequence>
<dbReference type="Proteomes" id="UP001497623">
    <property type="component" value="Unassembled WGS sequence"/>
</dbReference>
<reference evidence="13 14" key="1">
    <citation type="submission" date="2024-05" db="EMBL/GenBank/DDBJ databases">
        <authorList>
            <person name="Wallberg A."/>
        </authorList>
    </citation>
    <scope>NUCLEOTIDE SEQUENCE [LARGE SCALE GENOMIC DNA]</scope>
</reference>
<keyword evidence="14" id="KW-1185">Reference proteome</keyword>
<dbReference type="Pfam" id="PF01753">
    <property type="entry name" value="zf-MYND"/>
    <property type="match status" value="1"/>
</dbReference>
<dbReference type="InterPro" id="IPR046341">
    <property type="entry name" value="SET_dom_sf"/>
</dbReference>
<evidence type="ECO:0000256" key="1">
    <source>
        <dbReference type="ARBA" id="ARBA00022603"/>
    </source>
</evidence>
<dbReference type="GO" id="GO:0005737">
    <property type="term" value="C:cytoplasm"/>
    <property type="evidence" value="ECO:0007669"/>
    <property type="project" value="TreeGrafter"/>
</dbReference>
<dbReference type="InterPro" id="IPR011990">
    <property type="entry name" value="TPR-like_helical_dom_sf"/>
</dbReference>
<evidence type="ECO:0000256" key="5">
    <source>
        <dbReference type="ARBA" id="ARBA00022771"/>
    </source>
</evidence>
<dbReference type="SMART" id="SM00317">
    <property type="entry name" value="SET"/>
    <property type="match status" value="1"/>
</dbReference>
<evidence type="ECO:0000256" key="3">
    <source>
        <dbReference type="ARBA" id="ARBA00022691"/>
    </source>
</evidence>
<dbReference type="SUPFAM" id="SSF48452">
    <property type="entry name" value="TPR-like"/>
    <property type="match status" value="1"/>
</dbReference>
<keyword evidence="5 10" id="KW-0863">Zinc-finger</keyword>
<dbReference type="EMBL" id="CAXKWB010022707">
    <property type="protein sequence ID" value="CAL4124554.1"/>
    <property type="molecule type" value="Genomic_DNA"/>
</dbReference>
<dbReference type="GO" id="GO:0008270">
    <property type="term" value="F:zinc ion binding"/>
    <property type="evidence" value="ECO:0007669"/>
    <property type="project" value="UniProtKB-KW"/>
</dbReference>
<feature type="domain" description="MYND-type" evidence="12">
    <location>
        <begin position="323"/>
        <end position="362"/>
    </location>
</feature>
<accession>A0AAV2RIP0</accession>
<evidence type="ECO:0000256" key="6">
    <source>
        <dbReference type="ARBA" id="ARBA00022833"/>
    </source>
</evidence>
<dbReference type="Gene3D" id="1.25.40.10">
    <property type="entry name" value="Tetratricopeptide repeat domain"/>
    <property type="match status" value="1"/>
</dbReference>
<dbReference type="PROSITE" id="PS50865">
    <property type="entry name" value="ZF_MYND_2"/>
    <property type="match status" value="1"/>
</dbReference>
<keyword evidence="4" id="KW-0479">Metal-binding</keyword>
<dbReference type="PROSITE" id="PS50280">
    <property type="entry name" value="SET"/>
    <property type="match status" value="1"/>
</dbReference>
<keyword evidence="6" id="KW-0862">Zinc</keyword>
<dbReference type="InterPro" id="IPR052097">
    <property type="entry name" value="SET-MYND_domain_protein"/>
</dbReference>
<evidence type="ECO:0000256" key="4">
    <source>
        <dbReference type="ARBA" id="ARBA00022723"/>
    </source>
</evidence>
<comment type="function">
    <text evidence="7">Protein-lysine N-methyltransferase. Monomethylates PRMT5, modulating its transcriptional activity. May also act as a histone methyltransferase. Plays a critical role in cardiac development. Acts as a key epigenetic regulator of gene expression during cardiac development via its dual activities as a methyltransferase and negative regulator of HDAC1.</text>
</comment>
<evidence type="ECO:0000256" key="8">
    <source>
        <dbReference type="ARBA" id="ARBA00093635"/>
    </source>
</evidence>
<dbReference type="CDD" id="cd10536">
    <property type="entry name" value="SET_SMYD4"/>
    <property type="match status" value="1"/>
</dbReference>